<evidence type="ECO:0000256" key="10">
    <source>
        <dbReference type="ARBA" id="ARBA00022763"/>
    </source>
</evidence>
<organism evidence="20 21">
    <name type="scientific">Tessaracoccus antarcticus</name>
    <dbReference type="NCBI Taxonomy" id="2479848"/>
    <lineage>
        <taxon>Bacteria</taxon>
        <taxon>Bacillati</taxon>
        <taxon>Actinomycetota</taxon>
        <taxon>Actinomycetes</taxon>
        <taxon>Propionibacteriales</taxon>
        <taxon>Propionibacteriaceae</taxon>
        <taxon>Tessaracoccus</taxon>
    </lineage>
</organism>
<keyword evidence="14 17" id="KW-0234">DNA repair</keyword>
<dbReference type="EC" id="2.7.7.7" evidence="17"/>
<dbReference type="GO" id="GO:0042276">
    <property type="term" value="P:error-prone translesion synthesis"/>
    <property type="evidence" value="ECO:0007669"/>
    <property type="project" value="TreeGrafter"/>
</dbReference>
<dbReference type="FunFam" id="3.30.1490.100:FF:000004">
    <property type="entry name" value="DNA polymerase IV"/>
    <property type="match status" value="1"/>
</dbReference>
<dbReference type="Gene3D" id="1.10.150.20">
    <property type="entry name" value="5' to 3' exonuclease, C-terminal subdomain"/>
    <property type="match status" value="1"/>
</dbReference>
<dbReference type="GO" id="GO:0000287">
    <property type="term" value="F:magnesium ion binding"/>
    <property type="evidence" value="ECO:0007669"/>
    <property type="project" value="UniProtKB-UniRule"/>
</dbReference>
<dbReference type="PANTHER" id="PTHR11076:SF33">
    <property type="entry name" value="DNA POLYMERASE KAPPA"/>
    <property type="match status" value="1"/>
</dbReference>
<keyword evidence="21" id="KW-1185">Reference proteome</keyword>
<protein>
    <recommendedName>
        <fullName evidence="17">DNA polymerase IV</fullName>
        <shortName evidence="17">Pol IV</shortName>
        <ecNumber evidence="17">2.7.7.7</ecNumber>
    </recommendedName>
</protein>
<evidence type="ECO:0000256" key="16">
    <source>
        <dbReference type="ARBA" id="ARBA00049244"/>
    </source>
</evidence>
<sequence length="436" mass="46529">MRSAATILHLDLDAFFAAVEQRDKPSLRGKPVVVGGGGPRGVVATASYEARVFGVRSAMPGTEARRKCPHAAFLGGRFEAYRQSSQVVMALLAEVSPAVEPLSLDEAFVDLALSHWDPARLAHNVAELRAELTRRTGGLTASVGVGTSKFVAKVASEAAKPDGARIIAPGEELDFIVDLPVRAIPGVGPVTETRLQAIGMHTVADLRRSSRDELVRELGKASGEGLSGLAFARDDRSVQAEREAKSISTEDTFPTDIKERAELEVILRRDAAHVAKRIRATGVFARTVGIKVRMGDFTTVSKARSVGGATDREEAISAIAIDLLSEVDVRAGVRLLGVAASNFVQSAQEQLFEDEAPPPAETLTTSEVDTSGVRGRGWFPGADVEHPEFGRGWVWGSGLGRVTVRFETRDSGPGPVRTFSTEDPALQPTQELPALP</sequence>
<evidence type="ECO:0000256" key="15">
    <source>
        <dbReference type="ARBA" id="ARBA00025589"/>
    </source>
</evidence>
<dbReference type="GO" id="GO:0005829">
    <property type="term" value="C:cytosol"/>
    <property type="evidence" value="ECO:0007669"/>
    <property type="project" value="TreeGrafter"/>
</dbReference>
<gene>
    <name evidence="17" type="primary">dinB</name>
    <name evidence="20" type="ORF">EAX62_07050</name>
</gene>
<comment type="function">
    <text evidence="15 17">Poorly processive, error-prone DNA polymerase involved in untargeted mutagenesis. Copies undamaged DNA at stalled replication forks, which arise in vivo from mismatched or misaligned primer ends. These misaligned primers can be extended by PolIV. Exhibits no 3'-5' exonuclease (proofreading) activity. May be involved in translesional synthesis, in conjunction with the beta clamp from PolIII.</text>
</comment>
<keyword evidence="8 17" id="KW-0235">DNA replication</keyword>
<dbReference type="GO" id="GO:0006261">
    <property type="term" value="P:DNA-templated DNA replication"/>
    <property type="evidence" value="ECO:0007669"/>
    <property type="project" value="UniProtKB-UniRule"/>
</dbReference>
<evidence type="ECO:0000256" key="9">
    <source>
        <dbReference type="ARBA" id="ARBA00022723"/>
    </source>
</evidence>
<evidence type="ECO:0000256" key="17">
    <source>
        <dbReference type="HAMAP-Rule" id="MF_01113"/>
    </source>
</evidence>
<keyword evidence="4 17" id="KW-0515">Mutator protein</keyword>
<dbReference type="InterPro" id="IPR043128">
    <property type="entry name" value="Rev_trsase/Diguanyl_cyclase"/>
</dbReference>
<dbReference type="AlphaFoldDB" id="A0A3M0GYC5"/>
<dbReference type="CDD" id="cd03586">
    <property type="entry name" value="PolY_Pol_IV_kappa"/>
    <property type="match status" value="1"/>
</dbReference>
<feature type="active site" evidence="17">
    <location>
        <position position="106"/>
    </location>
</feature>
<evidence type="ECO:0000256" key="8">
    <source>
        <dbReference type="ARBA" id="ARBA00022705"/>
    </source>
</evidence>
<comment type="subcellular location">
    <subcellularLocation>
        <location evidence="1 17">Cytoplasm</location>
    </subcellularLocation>
</comment>
<dbReference type="Gene3D" id="3.30.70.270">
    <property type="match status" value="1"/>
</dbReference>
<evidence type="ECO:0000256" key="7">
    <source>
        <dbReference type="ARBA" id="ARBA00022695"/>
    </source>
</evidence>
<comment type="similarity">
    <text evidence="2 17">Belongs to the DNA polymerase type-Y family.</text>
</comment>
<comment type="catalytic activity">
    <reaction evidence="16 17">
        <text>DNA(n) + a 2'-deoxyribonucleoside 5'-triphosphate = DNA(n+1) + diphosphate</text>
        <dbReference type="Rhea" id="RHEA:22508"/>
        <dbReference type="Rhea" id="RHEA-COMP:17339"/>
        <dbReference type="Rhea" id="RHEA-COMP:17340"/>
        <dbReference type="ChEBI" id="CHEBI:33019"/>
        <dbReference type="ChEBI" id="CHEBI:61560"/>
        <dbReference type="ChEBI" id="CHEBI:173112"/>
        <dbReference type="EC" id="2.7.7.7"/>
    </reaction>
</comment>
<evidence type="ECO:0000256" key="5">
    <source>
        <dbReference type="ARBA" id="ARBA00022490"/>
    </source>
</evidence>
<keyword evidence="9 17" id="KW-0479">Metal-binding</keyword>
<dbReference type="OrthoDB" id="9808813at2"/>
<dbReference type="InterPro" id="IPR001126">
    <property type="entry name" value="UmuC"/>
</dbReference>
<dbReference type="GO" id="GO:0009432">
    <property type="term" value="P:SOS response"/>
    <property type="evidence" value="ECO:0007669"/>
    <property type="project" value="TreeGrafter"/>
</dbReference>
<dbReference type="Gene3D" id="3.40.1170.60">
    <property type="match status" value="1"/>
</dbReference>
<evidence type="ECO:0000256" key="18">
    <source>
        <dbReference type="SAM" id="MobiDB-lite"/>
    </source>
</evidence>
<feature type="domain" description="UmuC" evidence="19">
    <location>
        <begin position="7"/>
        <end position="188"/>
    </location>
</feature>
<keyword evidence="7 17" id="KW-0548">Nucleotidyltransferase</keyword>
<dbReference type="EMBL" id="REFW01000001">
    <property type="protein sequence ID" value="RMB62306.1"/>
    <property type="molecule type" value="Genomic_DNA"/>
</dbReference>
<dbReference type="GO" id="GO:0003684">
    <property type="term" value="F:damaged DNA binding"/>
    <property type="evidence" value="ECO:0007669"/>
    <property type="project" value="InterPro"/>
</dbReference>
<evidence type="ECO:0000256" key="13">
    <source>
        <dbReference type="ARBA" id="ARBA00023125"/>
    </source>
</evidence>
<dbReference type="RefSeq" id="WP_121900856.1">
    <property type="nucleotide sequence ID" value="NZ_REFW01000001.1"/>
</dbReference>
<keyword evidence="12 17" id="KW-0239">DNA-directed DNA polymerase</keyword>
<dbReference type="HAMAP" id="MF_01113">
    <property type="entry name" value="DNApol_IV"/>
    <property type="match status" value="1"/>
</dbReference>
<dbReference type="SUPFAM" id="SSF100879">
    <property type="entry name" value="Lesion bypass DNA polymerase (Y-family), little finger domain"/>
    <property type="match status" value="1"/>
</dbReference>
<dbReference type="GO" id="GO:0003887">
    <property type="term" value="F:DNA-directed DNA polymerase activity"/>
    <property type="evidence" value="ECO:0007669"/>
    <property type="project" value="UniProtKB-UniRule"/>
</dbReference>
<dbReference type="PROSITE" id="PS50173">
    <property type="entry name" value="UMUC"/>
    <property type="match status" value="1"/>
</dbReference>
<comment type="caution">
    <text evidence="20">The sequence shown here is derived from an EMBL/GenBank/DDBJ whole genome shotgun (WGS) entry which is preliminary data.</text>
</comment>
<comment type="subunit">
    <text evidence="3 17">Monomer.</text>
</comment>
<keyword evidence="5 17" id="KW-0963">Cytoplasm</keyword>
<dbReference type="NCBIfam" id="NF002882">
    <property type="entry name" value="PRK03348.1"/>
    <property type="match status" value="1"/>
</dbReference>
<feature type="binding site" evidence="17">
    <location>
        <position position="105"/>
    </location>
    <ligand>
        <name>Mg(2+)</name>
        <dbReference type="ChEBI" id="CHEBI:18420"/>
    </ligand>
</feature>
<dbReference type="Proteomes" id="UP000275256">
    <property type="component" value="Unassembled WGS sequence"/>
</dbReference>
<dbReference type="NCBIfam" id="NF002677">
    <property type="entry name" value="PRK02406.1"/>
    <property type="match status" value="1"/>
</dbReference>
<dbReference type="Pfam" id="PF21999">
    <property type="entry name" value="IMS_HHH_1"/>
    <property type="match status" value="1"/>
</dbReference>
<keyword evidence="6 17" id="KW-0808">Transferase</keyword>
<dbReference type="InterPro" id="IPR053848">
    <property type="entry name" value="IMS_HHH_1"/>
</dbReference>
<feature type="site" description="Substrate discrimination" evidence="17">
    <location>
        <position position="16"/>
    </location>
</feature>
<dbReference type="Pfam" id="PF00817">
    <property type="entry name" value="IMS"/>
    <property type="match status" value="1"/>
</dbReference>
<keyword evidence="13 17" id="KW-0238">DNA-binding</keyword>
<name>A0A3M0GYC5_9ACTN</name>
<dbReference type="PANTHER" id="PTHR11076">
    <property type="entry name" value="DNA REPAIR POLYMERASE UMUC / TRANSFERASE FAMILY MEMBER"/>
    <property type="match status" value="1"/>
</dbReference>
<evidence type="ECO:0000256" key="6">
    <source>
        <dbReference type="ARBA" id="ARBA00022679"/>
    </source>
</evidence>
<evidence type="ECO:0000313" key="20">
    <source>
        <dbReference type="EMBL" id="RMB62306.1"/>
    </source>
</evidence>
<feature type="binding site" evidence="17">
    <location>
        <position position="11"/>
    </location>
    <ligand>
        <name>Mg(2+)</name>
        <dbReference type="ChEBI" id="CHEBI:18420"/>
    </ligand>
</feature>
<reference evidence="20 21" key="1">
    <citation type="submission" date="2018-10" db="EMBL/GenBank/DDBJ databases">
        <title>Tessaracoccus antarcticuss sp. nov., isolated from sediment.</title>
        <authorList>
            <person name="Zhou L.Y."/>
            <person name="Du Z.J."/>
        </authorList>
    </citation>
    <scope>NUCLEOTIDE SEQUENCE [LARGE SCALE GENOMIC DNA]</scope>
    <source>
        <strain evidence="20 21">JDX10</strain>
    </source>
</reference>
<keyword evidence="10 17" id="KW-0227">DNA damage</keyword>
<dbReference type="GO" id="GO:0006281">
    <property type="term" value="P:DNA repair"/>
    <property type="evidence" value="ECO:0007669"/>
    <property type="project" value="UniProtKB-UniRule"/>
</dbReference>
<accession>A0A3M0GYC5</accession>
<dbReference type="InterPro" id="IPR050116">
    <property type="entry name" value="DNA_polymerase-Y"/>
</dbReference>
<dbReference type="InterPro" id="IPR036775">
    <property type="entry name" value="DNA_pol_Y-fam_lit_finger_sf"/>
</dbReference>
<dbReference type="InterPro" id="IPR017961">
    <property type="entry name" value="DNA_pol_Y-fam_little_finger"/>
</dbReference>
<dbReference type="InterPro" id="IPR043502">
    <property type="entry name" value="DNA/RNA_pol_sf"/>
</dbReference>
<evidence type="ECO:0000256" key="3">
    <source>
        <dbReference type="ARBA" id="ARBA00011245"/>
    </source>
</evidence>
<keyword evidence="11 17" id="KW-0460">Magnesium</keyword>
<feature type="region of interest" description="Disordered" evidence="18">
    <location>
        <begin position="353"/>
        <end position="374"/>
    </location>
</feature>
<dbReference type="Gene3D" id="3.30.1490.100">
    <property type="entry name" value="DNA polymerase, Y-family, little finger domain"/>
    <property type="match status" value="1"/>
</dbReference>
<evidence type="ECO:0000256" key="1">
    <source>
        <dbReference type="ARBA" id="ARBA00004496"/>
    </source>
</evidence>
<dbReference type="Pfam" id="PF11799">
    <property type="entry name" value="IMS_C"/>
    <property type="match status" value="1"/>
</dbReference>
<comment type="cofactor">
    <cofactor evidence="17">
        <name>Mg(2+)</name>
        <dbReference type="ChEBI" id="CHEBI:18420"/>
    </cofactor>
    <text evidence="17">Binds 2 magnesium ions per subunit.</text>
</comment>
<dbReference type="InterPro" id="IPR022880">
    <property type="entry name" value="DNApol_IV"/>
</dbReference>
<proteinExistence type="inferred from homology"/>
<evidence type="ECO:0000256" key="12">
    <source>
        <dbReference type="ARBA" id="ARBA00022932"/>
    </source>
</evidence>
<evidence type="ECO:0000256" key="4">
    <source>
        <dbReference type="ARBA" id="ARBA00022457"/>
    </source>
</evidence>
<evidence type="ECO:0000256" key="14">
    <source>
        <dbReference type="ARBA" id="ARBA00023204"/>
    </source>
</evidence>
<evidence type="ECO:0000313" key="21">
    <source>
        <dbReference type="Proteomes" id="UP000275256"/>
    </source>
</evidence>
<evidence type="ECO:0000256" key="11">
    <source>
        <dbReference type="ARBA" id="ARBA00022842"/>
    </source>
</evidence>
<feature type="region of interest" description="Disordered" evidence="18">
    <location>
        <begin position="407"/>
        <end position="436"/>
    </location>
</feature>
<evidence type="ECO:0000259" key="19">
    <source>
        <dbReference type="PROSITE" id="PS50173"/>
    </source>
</evidence>
<dbReference type="SUPFAM" id="SSF56672">
    <property type="entry name" value="DNA/RNA polymerases"/>
    <property type="match status" value="1"/>
</dbReference>
<evidence type="ECO:0000256" key="2">
    <source>
        <dbReference type="ARBA" id="ARBA00010945"/>
    </source>
</evidence>
<dbReference type="FunFam" id="3.40.1170.60:FF:000001">
    <property type="entry name" value="DNA polymerase IV"/>
    <property type="match status" value="1"/>
</dbReference>